<protein>
    <submittedName>
        <fullName evidence="3">Glycogen debranching enzyme</fullName>
        <ecNumber evidence="3">3.2.1.33</ecNumber>
    </submittedName>
</protein>
<dbReference type="EC" id="3.2.1.33" evidence="3"/>
<dbReference type="PANTHER" id="PTHR10569">
    <property type="entry name" value="GLYCOGEN DEBRANCHING ENZYME"/>
    <property type="match status" value="1"/>
</dbReference>
<organism evidence="3 4">
    <name type="scientific">Candidatus Promineifilum breve</name>
    <dbReference type="NCBI Taxonomy" id="1806508"/>
    <lineage>
        <taxon>Bacteria</taxon>
        <taxon>Bacillati</taxon>
        <taxon>Chloroflexota</taxon>
        <taxon>Ardenticatenia</taxon>
        <taxon>Candidatus Promineifilales</taxon>
        <taxon>Candidatus Promineifilaceae</taxon>
        <taxon>Candidatus Promineifilum</taxon>
    </lineage>
</organism>
<keyword evidence="3" id="KW-0378">Hydrolase</keyword>
<dbReference type="KEGG" id="pbf:CFX0092_A2235"/>
<dbReference type="InterPro" id="IPR010401">
    <property type="entry name" value="AGL/Gdb1"/>
</dbReference>
<dbReference type="SUPFAM" id="SSF48208">
    <property type="entry name" value="Six-hairpin glycosidases"/>
    <property type="match status" value="1"/>
</dbReference>
<keyword evidence="4" id="KW-1185">Reference proteome</keyword>
<dbReference type="EMBL" id="LN890655">
    <property type="protein sequence ID" value="CUS04113.2"/>
    <property type="molecule type" value="Genomic_DNA"/>
</dbReference>
<dbReference type="Pfam" id="PF12439">
    <property type="entry name" value="GDE_N"/>
    <property type="match status" value="1"/>
</dbReference>
<sequence>MMFDFGREVCGDLSVATKREWLVTNGIGGFASGTIAGMLTRRYHSLLMAALRPPLGRTLLLTKLDETAEYDGIYPDSGRFYPLFTNRWEDGTIEGNGHRFIDRFHLEGTTPVWTFGLGNALLEKRIWLQPGANTTYIQYRLTRATGPLSLSIKALVNHRDYHATTIMNEWEPDVSETAISGGRGLRIQLFDKATPLYLYSDRATLTPQFDWYEDLYLSVEELRGQRDVSEDHIYAAQLQVTLRQGETFVVVAATEPPAGLDSEAAYAERRAHEQGLLDRAGTLHGPAATNGRARAGQPQPLPQPLRQLVLAADQFIVSRPTAADPGGKSIIAGYHWFSDWGRDTMIALPGLTLATGRPEAAAGILRTYAQFVDQGMLPNRFPDAGETPEYNTVDATLWYFVALREYVAATGDVELLRELFPVLIDIIAWHRRGTRYNIHLDEADGLLYAGEAGIQLTWMDVKVDEWVVTPRTGKAVEINALWYNALRITQDFADHLGQPSADYAALAARARAGFARFWDAKMGYCYDVIDGPEGNDLSLRPNQLLAVSLPHTPLDPEQQRSVVDTCARHLLTAHGLRSLSPDDKAYIGHYGGDRRKRDGAYHQGTVWSWLIGPFVSAHLRVYQDMAAARAYLEPLLRHLADDGIGSISEIFEGDAPFAPRGCIAQAWGVAEVLRAWQMTEMREVA</sequence>
<dbReference type="RefSeq" id="WP_095043506.1">
    <property type="nucleotide sequence ID" value="NZ_LN890655.1"/>
</dbReference>
<dbReference type="FunFam" id="1.50.10.10:FF:000073">
    <property type="entry name" value="Glycogen debranching enzyme, hypothetical (TreX-like)"/>
    <property type="match status" value="1"/>
</dbReference>
<accession>A0A170PH44</accession>
<dbReference type="InterPro" id="IPR008928">
    <property type="entry name" value="6-hairpin_glycosidase_sf"/>
</dbReference>
<dbReference type="Proteomes" id="UP000215027">
    <property type="component" value="Chromosome I"/>
</dbReference>
<dbReference type="InterPro" id="IPR012341">
    <property type="entry name" value="6hp_glycosidase-like_sf"/>
</dbReference>
<dbReference type="GO" id="GO:0004135">
    <property type="term" value="F:amylo-alpha-1,6-glucosidase activity"/>
    <property type="evidence" value="ECO:0007669"/>
    <property type="project" value="UniProtKB-EC"/>
</dbReference>
<reference evidence="3" key="1">
    <citation type="submission" date="2016-01" db="EMBL/GenBank/DDBJ databases">
        <authorList>
            <person name="Mcilroy J.S."/>
            <person name="Karst M S."/>
            <person name="Albertsen M."/>
        </authorList>
    </citation>
    <scope>NUCLEOTIDE SEQUENCE</scope>
    <source>
        <strain evidence="3">Cfx-K</strain>
    </source>
</reference>
<dbReference type="GO" id="GO:0004134">
    <property type="term" value="F:4-alpha-glucanotransferase activity"/>
    <property type="evidence" value="ECO:0007669"/>
    <property type="project" value="InterPro"/>
</dbReference>
<evidence type="ECO:0000313" key="4">
    <source>
        <dbReference type="Proteomes" id="UP000215027"/>
    </source>
</evidence>
<feature type="domain" description="Glycogen debranching enzyme C-terminal" evidence="1">
    <location>
        <begin position="311"/>
        <end position="674"/>
    </location>
</feature>
<dbReference type="AlphaFoldDB" id="A0A170PH44"/>
<evidence type="ECO:0000313" key="3">
    <source>
        <dbReference type="EMBL" id="CUS04113.2"/>
    </source>
</evidence>
<dbReference type="GO" id="GO:0005980">
    <property type="term" value="P:glycogen catabolic process"/>
    <property type="evidence" value="ECO:0007669"/>
    <property type="project" value="InterPro"/>
</dbReference>
<evidence type="ECO:0000259" key="2">
    <source>
        <dbReference type="Pfam" id="PF12439"/>
    </source>
</evidence>
<keyword evidence="3" id="KW-0326">Glycosidase</keyword>
<dbReference type="OrthoDB" id="9761875at2"/>
<evidence type="ECO:0000259" key="1">
    <source>
        <dbReference type="Pfam" id="PF06202"/>
    </source>
</evidence>
<dbReference type="PANTHER" id="PTHR10569:SF2">
    <property type="entry name" value="GLYCOGEN DEBRANCHING ENZYME"/>
    <property type="match status" value="1"/>
</dbReference>
<proteinExistence type="predicted"/>
<name>A0A170PH44_9CHLR</name>
<dbReference type="Pfam" id="PF06202">
    <property type="entry name" value="GDE_C"/>
    <property type="match status" value="1"/>
</dbReference>
<feature type="domain" description="Glycogen debranching enzyme bacterial and archaeal type N-terminal" evidence="2">
    <location>
        <begin position="19"/>
        <end position="248"/>
    </location>
</feature>
<dbReference type="InterPro" id="IPR032790">
    <property type="entry name" value="GDE_C"/>
</dbReference>
<dbReference type="Gene3D" id="1.50.10.10">
    <property type="match status" value="1"/>
</dbReference>
<dbReference type="InterPro" id="IPR024742">
    <property type="entry name" value="Glycogen_debranch_N"/>
</dbReference>
<gene>
    <name evidence="3" type="ORF">CFX0092_A2235</name>
</gene>